<evidence type="ECO:0000256" key="1">
    <source>
        <dbReference type="SAM" id="MobiDB-lite"/>
    </source>
</evidence>
<proteinExistence type="predicted"/>
<organism evidence="2 3">
    <name type="scientific">Vespula germanica</name>
    <name type="common">German yellow jacket</name>
    <name type="synonym">Paravespula germanica</name>
    <dbReference type="NCBI Taxonomy" id="30212"/>
    <lineage>
        <taxon>Eukaryota</taxon>
        <taxon>Metazoa</taxon>
        <taxon>Ecdysozoa</taxon>
        <taxon>Arthropoda</taxon>
        <taxon>Hexapoda</taxon>
        <taxon>Insecta</taxon>
        <taxon>Pterygota</taxon>
        <taxon>Neoptera</taxon>
        <taxon>Endopterygota</taxon>
        <taxon>Hymenoptera</taxon>
        <taxon>Apocrita</taxon>
        <taxon>Aculeata</taxon>
        <taxon>Vespoidea</taxon>
        <taxon>Vespidae</taxon>
        <taxon>Vespinae</taxon>
        <taxon>Vespula</taxon>
    </lineage>
</organism>
<dbReference type="EMBL" id="JACSDZ010000016">
    <property type="protein sequence ID" value="KAF7385267.1"/>
    <property type="molecule type" value="Genomic_DNA"/>
</dbReference>
<evidence type="ECO:0000313" key="3">
    <source>
        <dbReference type="Proteomes" id="UP000617340"/>
    </source>
</evidence>
<feature type="region of interest" description="Disordered" evidence="1">
    <location>
        <begin position="1"/>
        <end position="25"/>
    </location>
</feature>
<comment type="caution">
    <text evidence="2">The sequence shown here is derived from an EMBL/GenBank/DDBJ whole genome shotgun (WGS) entry which is preliminary data.</text>
</comment>
<feature type="compositionally biased region" description="Basic and acidic residues" evidence="1">
    <location>
        <begin position="16"/>
        <end position="25"/>
    </location>
</feature>
<name>A0A834JC74_VESGE</name>
<protein>
    <submittedName>
        <fullName evidence="2">Uncharacterized protein</fullName>
    </submittedName>
</protein>
<keyword evidence="3" id="KW-1185">Reference proteome</keyword>
<dbReference type="AlphaFoldDB" id="A0A834JC74"/>
<accession>A0A834JC74</accession>
<dbReference type="Proteomes" id="UP000617340">
    <property type="component" value="Unassembled WGS sequence"/>
</dbReference>
<sequence length="100" mass="10498">MVGLVPSNAFAVESGQSKEEGKENISVHRESLKALQIVHLPGFLRELHSTGGCAEAATATEGLPPEAASLTAFGKPAKDGKSDKEFMSIVKSNINVYLAS</sequence>
<gene>
    <name evidence="2" type="ORF">HZH68_013697</name>
</gene>
<evidence type="ECO:0000313" key="2">
    <source>
        <dbReference type="EMBL" id="KAF7385267.1"/>
    </source>
</evidence>
<reference evidence="2" key="1">
    <citation type="journal article" date="2020" name="G3 (Bethesda)">
        <title>High-Quality Assemblies for Three Invasive Social Wasps from the &lt;i&gt;Vespula&lt;/i&gt; Genus.</title>
        <authorList>
            <person name="Harrop T.W.R."/>
            <person name="Guhlin J."/>
            <person name="McLaughlin G.M."/>
            <person name="Permina E."/>
            <person name="Stockwell P."/>
            <person name="Gilligan J."/>
            <person name="Le Lec M.F."/>
            <person name="Gruber M.A.M."/>
            <person name="Quinn O."/>
            <person name="Lovegrove M."/>
            <person name="Duncan E.J."/>
            <person name="Remnant E.J."/>
            <person name="Van Eeckhoven J."/>
            <person name="Graham B."/>
            <person name="Knapp R.A."/>
            <person name="Langford K.W."/>
            <person name="Kronenberg Z."/>
            <person name="Press M.O."/>
            <person name="Eacker S.M."/>
            <person name="Wilson-Rankin E.E."/>
            <person name="Purcell J."/>
            <person name="Lester P.J."/>
            <person name="Dearden P.K."/>
        </authorList>
    </citation>
    <scope>NUCLEOTIDE SEQUENCE</scope>
    <source>
        <strain evidence="2">Linc-1</strain>
    </source>
</reference>